<feature type="domain" description="NodB homology" evidence="1">
    <location>
        <begin position="49"/>
        <end position="154"/>
    </location>
</feature>
<dbReference type="Pfam" id="PF22790">
    <property type="entry name" value="YkoP"/>
    <property type="match status" value="1"/>
</dbReference>
<dbReference type="InterPro" id="IPR002509">
    <property type="entry name" value="NODB_dom"/>
</dbReference>
<sequence length="394" mass="42295">MHLKRGLGTALTGAALLWAGSFLAWRWAGLGFARRGRSATPTAALMLVGGPDPAVTPPVLDALQAAGVQATFFLNADAVAQFPDLTRQIVQAGHALGADLGGSAVSLPWTLTSRLRQTQQALKSVTGEEIQSFTAGPQVPPLSVLLAARACGLTPVQGEPISSGLPAHLPQGRLLSLSGTRSSTPAALPLLLAELKARGYVAHPLPSLPGLRPEHSSDLIPDLMGVVDVLYDRTGHIRRIGGHAHSLFRLGTAPYPLPTITLTDPTQPQGLTIAAGQRIAEFHLDSARLVQLAERPVAGRHVVKHSIHDLAAALRDDPQWKTLPAVFSISIFSDVLRLYGFTVVDLPAPMLRRLNWWSRTLRRAYGVSDLSRPHTPKLAVISRTELIRRFGERR</sequence>
<evidence type="ECO:0000313" key="3">
    <source>
        <dbReference type="EMBL" id="MFB9993706.1"/>
    </source>
</evidence>
<dbReference type="Pfam" id="PF01522">
    <property type="entry name" value="Polysacc_deac_1"/>
    <property type="match status" value="1"/>
</dbReference>
<proteinExistence type="predicted"/>
<evidence type="ECO:0000313" key="4">
    <source>
        <dbReference type="Proteomes" id="UP001589733"/>
    </source>
</evidence>
<dbReference type="RefSeq" id="WP_380013058.1">
    <property type="nucleotide sequence ID" value="NZ_JBHLYR010000052.1"/>
</dbReference>
<dbReference type="InterPro" id="IPR054467">
    <property type="entry name" value="YkoP-like_dom"/>
</dbReference>
<dbReference type="EMBL" id="JBHLYR010000052">
    <property type="protein sequence ID" value="MFB9993706.1"/>
    <property type="molecule type" value="Genomic_DNA"/>
</dbReference>
<protein>
    <submittedName>
        <fullName evidence="3">Polysaccharide deacetylase family protein</fullName>
    </submittedName>
</protein>
<gene>
    <name evidence="3" type="ORF">ACFFLM_17230</name>
</gene>
<dbReference type="InterPro" id="IPR011330">
    <property type="entry name" value="Glyco_hydro/deAcase_b/a-brl"/>
</dbReference>
<dbReference type="Gene3D" id="3.20.20.370">
    <property type="entry name" value="Glycoside hydrolase/deacetylase"/>
    <property type="match status" value="1"/>
</dbReference>
<accession>A0ABV6B1S4</accession>
<reference evidence="3 4" key="1">
    <citation type="submission" date="2024-09" db="EMBL/GenBank/DDBJ databases">
        <authorList>
            <person name="Sun Q."/>
            <person name="Mori K."/>
        </authorList>
    </citation>
    <scope>NUCLEOTIDE SEQUENCE [LARGE SCALE GENOMIC DNA]</scope>
    <source>
        <strain evidence="3 4">JCM 13503</strain>
    </source>
</reference>
<name>A0ABV6B1S4_9DEIO</name>
<comment type="caution">
    <text evidence="3">The sequence shown here is derived from an EMBL/GenBank/DDBJ whole genome shotgun (WGS) entry which is preliminary data.</text>
</comment>
<dbReference type="PANTHER" id="PTHR10587:SF137">
    <property type="entry name" value="4-DEOXY-4-FORMAMIDO-L-ARABINOSE-PHOSPHOUNDECAPRENOL DEFORMYLASE ARND-RELATED"/>
    <property type="match status" value="1"/>
</dbReference>
<organism evidence="3 4">
    <name type="scientific">Deinococcus oregonensis</name>
    <dbReference type="NCBI Taxonomy" id="1805970"/>
    <lineage>
        <taxon>Bacteria</taxon>
        <taxon>Thermotogati</taxon>
        <taxon>Deinococcota</taxon>
        <taxon>Deinococci</taxon>
        <taxon>Deinococcales</taxon>
        <taxon>Deinococcaceae</taxon>
        <taxon>Deinococcus</taxon>
    </lineage>
</organism>
<dbReference type="SUPFAM" id="SSF88713">
    <property type="entry name" value="Glycoside hydrolase/deacetylase"/>
    <property type="match status" value="1"/>
</dbReference>
<dbReference type="PANTHER" id="PTHR10587">
    <property type="entry name" value="GLYCOSYL TRANSFERASE-RELATED"/>
    <property type="match status" value="1"/>
</dbReference>
<dbReference type="InterPro" id="IPR050248">
    <property type="entry name" value="Polysacc_deacetylase_ArnD"/>
</dbReference>
<dbReference type="Proteomes" id="UP001589733">
    <property type="component" value="Unassembled WGS sequence"/>
</dbReference>
<evidence type="ECO:0000259" key="2">
    <source>
        <dbReference type="Pfam" id="PF22790"/>
    </source>
</evidence>
<keyword evidence="4" id="KW-1185">Reference proteome</keyword>
<evidence type="ECO:0000259" key="1">
    <source>
        <dbReference type="Pfam" id="PF01522"/>
    </source>
</evidence>
<feature type="domain" description="YkoP-like" evidence="2">
    <location>
        <begin position="224"/>
        <end position="389"/>
    </location>
</feature>